<dbReference type="InterPro" id="IPR036865">
    <property type="entry name" value="CRAL-TRIO_dom_sf"/>
</dbReference>
<dbReference type="SUPFAM" id="SSF52087">
    <property type="entry name" value="CRAL/TRIO domain"/>
    <property type="match status" value="1"/>
</dbReference>
<reference evidence="3" key="1">
    <citation type="journal article" date="2023" name="Commun. Biol.">
        <title>Genome analysis of Parmales, the sister group of diatoms, reveals the evolutionary specialization of diatoms from phago-mixotrophs to photoautotrophs.</title>
        <authorList>
            <person name="Ban H."/>
            <person name="Sato S."/>
            <person name="Yoshikawa S."/>
            <person name="Yamada K."/>
            <person name="Nakamura Y."/>
            <person name="Ichinomiya M."/>
            <person name="Sato N."/>
            <person name="Blanc-Mathieu R."/>
            <person name="Endo H."/>
            <person name="Kuwata A."/>
            <person name="Ogata H."/>
        </authorList>
    </citation>
    <scope>NUCLEOTIDE SEQUENCE [LARGE SCALE GENOMIC DNA]</scope>
    <source>
        <strain evidence="3">NIES 3700</strain>
    </source>
</reference>
<dbReference type="PANTHER" id="PTHR46277">
    <property type="entry name" value="OS03G0850700 PROTEIN"/>
    <property type="match status" value="1"/>
</dbReference>
<dbReference type="PROSITE" id="PS50191">
    <property type="entry name" value="CRAL_TRIO"/>
    <property type="match status" value="1"/>
</dbReference>
<dbReference type="InterPro" id="IPR001251">
    <property type="entry name" value="CRAL-TRIO_dom"/>
</dbReference>
<proteinExistence type="predicted"/>
<dbReference type="Pfam" id="PF00650">
    <property type="entry name" value="CRAL_TRIO"/>
    <property type="match status" value="1"/>
</dbReference>
<comment type="caution">
    <text evidence="2">The sequence shown here is derived from an EMBL/GenBank/DDBJ whole genome shotgun (WGS) entry which is preliminary data.</text>
</comment>
<dbReference type="CDD" id="cd00170">
    <property type="entry name" value="SEC14"/>
    <property type="match status" value="1"/>
</dbReference>
<name>A0A9W7C6R1_9STRA</name>
<feature type="domain" description="CRAL-TRIO" evidence="1">
    <location>
        <begin position="134"/>
        <end position="283"/>
    </location>
</feature>
<evidence type="ECO:0000313" key="3">
    <source>
        <dbReference type="Proteomes" id="UP001165122"/>
    </source>
</evidence>
<protein>
    <recommendedName>
        <fullName evidence="1">CRAL-TRIO domain-containing protein</fullName>
    </recommendedName>
</protein>
<dbReference type="AlphaFoldDB" id="A0A9W7C6R1"/>
<sequence length="283" mass="32683">MRGRRAAQSTIGDNALDDVLDVEDFTTNLIELQKLAKMFTLVSSEIGVDTLKSLATAHPHSYSNLRMLRFLRKSKSRNINSAATRFVNCVKWRDEWSVDGLLSPDDMRLPSKTFQEIQGMFNVVVENTEGETTTIVLSADQWDTQGLMRALNDEETLSLDDFLLYWVSKYETIHKMLYARSLESGKLEYANLRCTLKDLRLSQFSRSFVNEVLPLWLEITQSYYPETSKRIYFVDPPKIIMTVWKVVGRFVKKGTKEKVVMVKEEDVRGGITTKKMIIKIEER</sequence>
<evidence type="ECO:0000313" key="2">
    <source>
        <dbReference type="EMBL" id="GMI04010.1"/>
    </source>
</evidence>
<keyword evidence="3" id="KW-1185">Reference proteome</keyword>
<dbReference type="Proteomes" id="UP001165122">
    <property type="component" value="Unassembled WGS sequence"/>
</dbReference>
<organism evidence="2 3">
    <name type="scientific">Triparma laevis f. longispina</name>
    <dbReference type="NCBI Taxonomy" id="1714387"/>
    <lineage>
        <taxon>Eukaryota</taxon>
        <taxon>Sar</taxon>
        <taxon>Stramenopiles</taxon>
        <taxon>Ochrophyta</taxon>
        <taxon>Bolidophyceae</taxon>
        <taxon>Parmales</taxon>
        <taxon>Triparmaceae</taxon>
        <taxon>Triparma</taxon>
    </lineage>
</organism>
<dbReference type="PANTHER" id="PTHR46277:SF3">
    <property type="entry name" value="BINDING PROTEIN, PUTATIVE-RELATED"/>
    <property type="match status" value="1"/>
</dbReference>
<dbReference type="InterPro" id="IPR036273">
    <property type="entry name" value="CRAL/TRIO_N_dom_sf"/>
</dbReference>
<dbReference type="OrthoDB" id="1434354at2759"/>
<evidence type="ECO:0000259" key="1">
    <source>
        <dbReference type="PROSITE" id="PS50191"/>
    </source>
</evidence>
<gene>
    <name evidence="2" type="ORF">TrLO_g264</name>
</gene>
<accession>A0A9W7C6R1</accession>
<dbReference type="EMBL" id="BRXW01000066">
    <property type="protein sequence ID" value="GMI04010.1"/>
    <property type="molecule type" value="Genomic_DNA"/>
</dbReference>
<dbReference type="Gene3D" id="3.40.525.10">
    <property type="entry name" value="CRAL-TRIO lipid binding domain"/>
    <property type="match status" value="1"/>
</dbReference>
<dbReference type="SUPFAM" id="SSF46938">
    <property type="entry name" value="CRAL/TRIO N-terminal domain"/>
    <property type="match status" value="1"/>
</dbReference>